<name>A0ABT0U4H4_9BACT</name>
<reference evidence="1 2" key="1">
    <citation type="journal article" date="2022" name="Syst. Appl. Microbiol.">
        <title>Rhodopirellula aestuarii sp. nov., a novel member of the genus Rhodopirellula isolated from brackish sediments collected in the Tagus River estuary, Portugal.</title>
        <authorList>
            <person name="Vitorino I.R."/>
            <person name="Klimek D."/>
            <person name="Calusinska M."/>
            <person name="Lobo-da-Cunha A."/>
            <person name="Vasconcelos V."/>
            <person name="Lage O.M."/>
        </authorList>
    </citation>
    <scope>NUCLEOTIDE SEQUENCE [LARGE SCALE GENOMIC DNA]</scope>
    <source>
        <strain evidence="1 2">ICT_H3.1</strain>
    </source>
</reference>
<gene>
    <name evidence="1" type="ORF">NB063_11580</name>
</gene>
<protein>
    <submittedName>
        <fullName evidence="1">Uncharacterized protein</fullName>
    </submittedName>
</protein>
<comment type="caution">
    <text evidence="1">The sequence shown here is derived from an EMBL/GenBank/DDBJ whole genome shotgun (WGS) entry which is preliminary data.</text>
</comment>
<sequence length="259" mass="28430">MRSYFFLIGVLCLVFAGVLMRQPQDVPDPVVQTAASDISDPDESYLPVSINGNDLELDLPQSEPIEITFEHLHHANTEGFANADGFGLSRGGRHVLMGDEAVRFLEDAIIDAPDLADQTATNPYGLWGALGARAESKVHPELKAMADPDLAASQSPVWRLDSVQVVSLDRFESPVAYDEEELPTMDAIKNRLMPTRSLSPFELEAVKKLRNGDELVSDRNSEQLVLVGAIRANNACVDCHAAKPLDLLGAFTYHFSRQE</sequence>
<evidence type="ECO:0000313" key="1">
    <source>
        <dbReference type="EMBL" id="MCM2371246.1"/>
    </source>
</evidence>
<dbReference type="EMBL" id="JAMQBK010000029">
    <property type="protein sequence ID" value="MCM2371246.1"/>
    <property type="molecule type" value="Genomic_DNA"/>
</dbReference>
<keyword evidence="2" id="KW-1185">Reference proteome</keyword>
<evidence type="ECO:0000313" key="2">
    <source>
        <dbReference type="Proteomes" id="UP001202961"/>
    </source>
</evidence>
<organism evidence="1 2">
    <name type="scientific">Aporhodopirellula aestuarii</name>
    <dbReference type="NCBI Taxonomy" id="2950107"/>
    <lineage>
        <taxon>Bacteria</taxon>
        <taxon>Pseudomonadati</taxon>
        <taxon>Planctomycetota</taxon>
        <taxon>Planctomycetia</taxon>
        <taxon>Pirellulales</taxon>
        <taxon>Pirellulaceae</taxon>
        <taxon>Aporhodopirellula</taxon>
    </lineage>
</organism>
<proteinExistence type="predicted"/>
<accession>A0ABT0U4H4</accession>
<dbReference type="RefSeq" id="WP_250928883.1">
    <property type="nucleotide sequence ID" value="NZ_JAMQBK010000029.1"/>
</dbReference>
<dbReference type="Proteomes" id="UP001202961">
    <property type="component" value="Unassembled WGS sequence"/>
</dbReference>